<evidence type="ECO:0000313" key="2">
    <source>
        <dbReference type="EMBL" id="KNZ52948.1"/>
    </source>
</evidence>
<protein>
    <submittedName>
        <fullName evidence="2">Uncharacterized protein</fullName>
    </submittedName>
</protein>
<sequence length="112" mass="12200">MLNVKVSDSLLLIAAEGCLYKTTDLNFASNQYYGNVDGAHLKRRESPFGNPNSYYRNRDAYANDGYGPSTGRGMRDHNLPGQGATRTNGGVLPKLTLNLPMHSGPNSLNNPK</sequence>
<dbReference type="VEuPathDB" id="FungiDB:VP01_338g4"/>
<dbReference type="OrthoDB" id="10587659at2759"/>
<evidence type="ECO:0000313" key="3">
    <source>
        <dbReference type="Proteomes" id="UP000037035"/>
    </source>
</evidence>
<proteinExistence type="predicted"/>
<dbReference type="STRING" id="27349.A0A0L6UWQ0"/>
<feature type="region of interest" description="Disordered" evidence="1">
    <location>
        <begin position="44"/>
        <end position="91"/>
    </location>
</feature>
<evidence type="ECO:0000256" key="1">
    <source>
        <dbReference type="SAM" id="MobiDB-lite"/>
    </source>
</evidence>
<reference evidence="2 3" key="1">
    <citation type="submission" date="2015-08" db="EMBL/GenBank/DDBJ databases">
        <title>Next Generation Sequencing and Analysis of the Genome of Puccinia sorghi L Schw, the Causal Agent of Maize Common Rust.</title>
        <authorList>
            <person name="Rochi L."/>
            <person name="Burguener G."/>
            <person name="Darino M."/>
            <person name="Turjanski A."/>
            <person name="Kreff E."/>
            <person name="Dieguez M.J."/>
            <person name="Sacco F."/>
        </authorList>
    </citation>
    <scope>NUCLEOTIDE SEQUENCE [LARGE SCALE GENOMIC DNA]</scope>
    <source>
        <strain evidence="2 3">RO10H11247</strain>
    </source>
</reference>
<dbReference type="EMBL" id="LAVV01008379">
    <property type="protein sequence ID" value="KNZ52948.1"/>
    <property type="molecule type" value="Genomic_DNA"/>
</dbReference>
<dbReference type="Proteomes" id="UP000037035">
    <property type="component" value="Unassembled WGS sequence"/>
</dbReference>
<keyword evidence="3" id="KW-1185">Reference proteome</keyword>
<comment type="caution">
    <text evidence="2">The sequence shown here is derived from an EMBL/GenBank/DDBJ whole genome shotgun (WGS) entry which is preliminary data.</text>
</comment>
<accession>A0A0L6UWQ0</accession>
<gene>
    <name evidence="2" type="ORF">VP01_338g4</name>
</gene>
<organism evidence="2 3">
    <name type="scientific">Puccinia sorghi</name>
    <dbReference type="NCBI Taxonomy" id="27349"/>
    <lineage>
        <taxon>Eukaryota</taxon>
        <taxon>Fungi</taxon>
        <taxon>Dikarya</taxon>
        <taxon>Basidiomycota</taxon>
        <taxon>Pucciniomycotina</taxon>
        <taxon>Pucciniomycetes</taxon>
        <taxon>Pucciniales</taxon>
        <taxon>Pucciniaceae</taxon>
        <taxon>Puccinia</taxon>
    </lineage>
</organism>
<dbReference type="AlphaFoldDB" id="A0A0L6UWQ0"/>
<name>A0A0L6UWQ0_9BASI</name>